<gene>
    <name evidence="1" type="ORF">BSL82_01300</name>
</gene>
<dbReference type="Pfam" id="PF23812">
    <property type="entry name" value="Phage_TAC_18"/>
    <property type="match status" value="1"/>
</dbReference>
<dbReference type="AlphaFoldDB" id="A0A1L3ZR63"/>
<protein>
    <submittedName>
        <fullName evidence="1">Uncharacterized protein</fullName>
    </submittedName>
</protein>
<sequence length="81" mass="9322">MPRRLADAPALPDGLEALWEDFAELSASRGSTGMGPMRITYLDIDAYMRVTRRRFDPWELEAIRRADHAFLADWGARVKRD</sequence>
<organism evidence="1 2">
    <name type="scientific">Tardibacter chloracetimidivorans</name>
    <dbReference type="NCBI Taxonomy" id="1921510"/>
    <lineage>
        <taxon>Bacteria</taxon>
        <taxon>Pseudomonadati</taxon>
        <taxon>Pseudomonadota</taxon>
        <taxon>Alphaproteobacteria</taxon>
        <taxon>Sphingomonadales</taxon>
        <taxon>Sphingomonadaceae</taxon>
        <taxon>Tardibacter</taxon>
    </lineage>
</organism>
<evidence type="ECO:0000313" key="1">
    <source>
        <dbReference type="EMBL" id="API58100.1"/>
    </source>
</evidence>
<accession>A0A1L3ZR63</accession>
<dbReference type="InterPro" id="IPR056919">
    <property type="entry name" value="Phage_TAC_18"/>
</dbReference>
<dbReference type="STRING" id="1921510.BSL82_01300"/>
<dbReference type="OrthoDB" id="8245269at2"/>
<evidence type="ECO:0000313" key="2">
    <source>
        <dbReference type="Proteomes" id="UP000182063"/>
    </source>
</evidence>
<keyword evidence="2" id="KW-1185">Reference proteome</keyword>
<reference evidence="2" key="1">
    <citation type="submission" date="2016-11" db="EMBL/GenBank/DDBJ databases">
        <title>Complete Genome Sequence of alachlor-degrading Sphingomonas sp. strain JJ-A5.</title>
        <authorList>
            <person name="Lee H."/>
            <person name="Ka J.-O."/>
        </authorList>
    </citation>
    <scope>NUCLEOTIDE SEQUENCE [LARGE SCALE GENOMIC DNA]</scope>
    <source>
        <strain evidence="2">JJ-A5</strain>
    </source>
</reference>
<name>A0A1L3ZR63_9SPHN</name>
<dbReference type="Proteomes" id="UP000182063">
    <property type="component" value="Chromosome"/>
</dbReference>
<dbReference type="KEGG" id="sphj:BSL82_01300"/>
<proteinExistence type="predicted"/>
<dbReference type="EMBL" id="CP018221">
    <property type="protein sequence ID" value="API58100.1"/>
    <property type="molecule type" value="Genomic_DNA"/>
</dbReference>